<protein>
    <submittedName>
        <fullName evidence="1">Uncharacterized protein</fullName>
    </submittedName>
</protein>
<organism evidence="1">
    <name type="scientific">Rhizophora mucronata</name>
    <name type="common">Asiatic mangrove</name>
    <dbReference type="NCBI Taxonomy" id="61149"/>
    <lineage>
        <taxon>Eukaryota</taxon>
        <taxon>Viridiplantae</taxon>
        <taxon>Streptophyta</taxon>
        <taxon>Embryophyta</taxon>
        <taxon>Tracheophyta</taxon>
        <taxon>Spermatophyta</taxon>
        <taxon>Magnoliopsida</taxon>
        <taxon>eudicotyledons</taxon>
        <taxon>Gunneridae</taxon>
        <taxon>Pentapetalae</taxon>
        <taxon>rosids</taxon>
        <taxon>fabids</taxon>
        <taxon>Malpighiales</taxon>
        <taxon>Rhizophoraceae</taxon>
        <taxon>Rhizophora</taxon>
    </lineage>
</organism>
<name>A0A2P2NXE8_RHIMU</name>
<proteinExistence type="predicted"/>
<dbReference type="AlphaFoldDB" id="A0A2P2NXE8"/>
<reference evidence="1" key="1">
    <citation type="submission" date="2018-02" db="EMBL/GenBank/DDBJ databases">
        <title>Rhizophora mucronata_Transcriptome.</title>
        <authorList>
            <person name="Meera S.P."/>
            <person name="Sreeshan A."/>
            <person name="Augustine A."/>
        </authorList>
    </citation>
    <scope>NUCLEOTIDE SEQUENCE</scope>
    <source>
        <tissue evidence="1">Leaf</tissue>
    </source>
</reference>
<sequence length="20" mass="2380">MLAQYACYFGFLRSIIRGRN</sequence>
<dbReference type="EMBL" id="GGEC01066595">
    <property type="protein sequence ID" value="MBX47079.1"/>
    <property type="molecule type" value="Transcribed_RNA"/>
</dbReference>
<accession>A0A2P2NXE8</accession>
<evidence type="ECO:0000313" key="1">
    <source>
        <dbReference type="EMBL" id="MBX47079.1"/>
    </source>
</evidence>